<evidence type="ECO:0000313" key="2">
    <source>
        <dbReference type="Proteomes" id="UP000054324"/>
    </source>
</evidence>
<dbReference type="KEGG" id="ovi:T265_15499"/>
<dbReference type="CTD" id="20329664"/>
<gene>
    <name evidence="1" type="ORF">T265_15499</name>
</gene>
<dbReference type="GeneID" id="20329664"/>
<dbReference type="OrthoDB" id="5584001at2759"/>
<feature type="non-terminal residue" evidence="1">
    <location>
        <position position="1"/>
    </location>
</feature>
<accession>A0A074YXR2</accession>
<dbReference type="Proteomes" id="UP000054324">
    <property type="component" value="Unassembled WGS sequence"/>
</dbReference>
<name>A0A074YXR2_OPIVI</name>
<protein>
    <submittedName>
        <fullName evidence="1">Uncharacterized protein</fullName>
    </submittedName>
</protein>
<dbReference type="EMBL" id="KL597175">
    <property type="protein sequence ID" value="KER19586.1"/>
    <property type="molecule type" value="Genomic_DNA"/>
</dbReference>
<organism evidence="1 2">
    <name type="scientific">Opisthorchis viverrini</name>
    <name type="common">Southeast Asian liver fluke</name>
    <dbReference type="NCBI Taxonomy" id="6198"/>
    <lineage>
        <taxon>Eukaryota</taxon>
        <taxon>Metazoa</taxon>
        <taxon>Spiralia</taxon>
        <taxon>Lophotrochozoa</taxon>
        <taxon>Platyhelminthes</taxon>
        <taxon>Trematoda</taxon>
        <taxon>Digenea</taxon>
        <taxon>Opisthorchiida</taxon>
        <taxon>Opisthorchiata</taxon>
        <taxon>Opisthorchiidae</taxon>
        <taxon>Opisthorchis</taxon>
    </lineage>
</organism>
<dbReference type="RefSeq" id="XP_009176676.1">
    <property type="nucleotide sequence ID" value="XM_009178412.1"/>
</dbReference>
<sequence length="189" mass="21311">KERIVGLFTELGNLVANVSSPIEVTSSRWVSGCAATHYYALMISPRLVMKRLQPNCPAQRTSQRPSTLPELPTFSSIETGENLMCHASNPMDIAGDTVGGVRKLRSVTRPLKIDEAELRTQFFLLMFGIVEPTRHSKFRIGNLNKEALVYTDFGEYALICKLIWFFERLTWNPAESLARDVSKQPNVLH</sequence>
<keyword evidence="2" id="KW-1185">Reference proteome</keyword>
<proteinExistence type="predicted"/>
<dbReference type="AlphaFoldDB" id="A0A074YXR2"/>
<evidence type="ECO:0000313" key="1">
    <source>
        <dbReference type="EMBL" id="KER19586.1"/>
    </source>
</evidence>
<reference evidence="1 2" key="1">
    <citation type="submission" date="2013-11" db="EMBL/GenBank/DDBJ databases">
        <title>Opisthorchis viverrini - life in the bile duct.</title>
        <authorList>
            <person name="Young N.D."/>
            <person name="Nagarajan N."/>
            <person name="Lin S.J."/>
            <person name="Korhonen P.K."/>
            <person name="Jex A.R."/>
            <person name="Hall R.S."/>
            <person name="Safavi-Hemami H."/>
            <person name="Kaewkong W."/>
            <person name="Bertrand D."/>
            <person name="Gao S."/>
            <person name="Seet Q."/>
            <person name="Wongkham S."/>
            <person name="Teh B.T."/>
            <person name="Wongkham C."/>
            <person name="Intapan P.M."/>
            <person name="Maleewong W."/>
            <person name="Yang X."/>
            <person name="Hu M."/>
            <person name="Wang Z."/>
            <person name="Hofmann A."/>
            <person name="Sternberg P.W."/>
            <person name="Tan P."/>
            <person name="Wang J."/>
            <person name="Gasser R.B."/>
        </authorList>
    </citation>
    <scope>NUCLEOTIDE SEQUENCE [LARGE SCALE GENOMIC DNA]</scope>
</reference>